<dbReference type="SUPFAM" id="SSF54523">
    <property type="entry name" value="Pili subunits"/>
    <property type="match status" value="1"/>
</dbReference>
<dbReference type="InterPro" id="IPR045584">
    <property type="entry name" value="Pilin-like"/>
</dbReference>
<dbReference type="EMBL" id="MSDO01000014">
    <property type="protein sequence ID" value="OLO04121.1"/>
    <property type="molecule type" value="Genomic_DNA"/>
</dbReference>
<keyword evidence="3" id="KW-1185">Reference proteome</keyword>
<dbReference type="AlphaFoldDB" id="A0A1Q8SRU2"/>
<accession>A0A1Q8SRU2</accession>
<sequence>MRLEANAHRQSGVTLIELMIAMVIGLIMILALSRVYLSSAESVREAEAHAALTDKMRLLRERFDFEFRRADFWGRVPADAARLGELTLGADCEGEFAFGRNGESQPYQPLGIWAADAKPDGCNIDEAMDDQSYVALRYAGDSCSSGCDSPSVRSFYPSIYFFTGNAPALPERANRDDNWQYEGSLYYLKRDSTLWRLRISGSNLRNQEILRGVEALSYRWHDTNEDENGGWVNTDQLSVSRMQQVDGVEIEAVVSTETRATYHDSRSYPLRDGRVVATQPGQRYRHFSFVVPLEMHRFGDGDE</sequence>
<evidence type="ECO:0000313" key="2">
    <source>
        <dbReference type="EMBL" id="OLO04121.1"/>
    </source>
</evidence>
<comment type="caution">
    <text evidence="2">The sequence shown here is derived from an EMBL/GenBank/DDBJ whole genome shotgun (WGS) entry which is preliminary data.</text>
</comment>
<dbReference type="PROSITE" id="PS00409">
    <property type="entry name" value="PROKAR_NTER_METHYL"/>
    <property type="match status" value="1"/>
</dbReference>
<dbReference type="Proteomes" id="UP000186878">
    <property type="component" value="Unassembled WGS sequence"/>
</dbReference>
<dbReference type="STRING" id="404433.BTW07_10850"/>
<evidence type="ECO:0008006" key="4">
    <source>
        <dbReference type="Google" id="ProtNLM"/>
    </source>
</evidence>
<keyword evidence="1" id="KW-0472">Membrane</keyword>
<keyword evidence="1" id="KW-1133">Transmembrane helix</keyword>
<protein>
    <recommendedName>
        <fullName evidence="4">Prepilin-type N-terminal cleavage/methylation domain-containing protein</fullName>
    </recommendedName>
</protein>
<gene>
    <name evidence="2" type="ORF">BTW07_10850</name>
</gene>
<dbReference type="Pfam" id="PF07963">
    <property type="entry name" value="N_methyl"/>
    <property type="match status" value="1"/>
</dbReference>
<evidence type="ECO:0000313" key="3">
    <source>
        <dbReference type="Proteomes" id="UP000186878"/>
    </source>
</evidence>
<dbReference type="InterPro" id="IPR012902">
    <property type="entry name" value="N_methyl_site"/>
</dbReference>
<dbReference type="GO" id="GO:0043683">
    <property type="term" value="P:type IV pilus assembly"/>
    <property type="evidence" value="ECO:0007669"/>
    <property type="project" value="InterPro"/>
</dbReference>
<organism evidence="2 3">
    <name type="scientific">Salinicola socius</name>
    <dbReference type="NCBI Taxonomy" id="404433"/>
    <lineage>
        <taxon>Bacteria</taxon>
        <taxon>Pseudomonadati</taxon>
        <taxon>Pseudomonadota</taxon>
        <taxon>Gammaproteobacteria</taxon>
        <taxon>Oceanospirillales</taxon>
        <taxon>Halomonadaceae</taxon>
        <taxon>Salinicola</taxon>
    </lineage>
</organism>
<dbReference type="InterPro" id="IPR032092">
    <property type="entry name" value="PilW"/>
</dbReference>
<dbReference type="NCBIfam" id="TIGR02532">
    <property type="entry name" value="IV_pilin_GFxxxE"/>
    <property type="match status" value="1"/>
</dbReference>
<feature type="transmembrane region" description="Helical" evidence="1">
    <location>
        <begin position="12"/>
        <end position="37"/>
    </location>
</feature>
<reference evidence="2 3" key="1">
    <citation type="submission" date="2016-12" db="EMBL/GenBank/DDBJ databases">
        <title>Draft genome sequences of strains Salinicola socius SMB35, Salinicola sp. MH3R3-1 and Chromohalobacter sp. SMB17 from the Verkhnekamsk potash mining region of Russia.</title>
        <authorList>
            <person name="Mavrodi D.V."/>
            <person name="Olsson B.E."/>
            <person name="Korsakova E.S."/>
            <person name="Pyankova A."/>
            <person name="Mavrodi O.V."/>
            <person name="Plotnikova E.G."/>
        </authorList>
    </citation>
    <scope>NUCLEOTIDE SEQUENCE [LARGE SCALE GENOMIC DNA]</scope>
    <source>
        <strain evidence="2 3">SMB35</strain>
    </source>
</reference>
<evidence type="ECO:0000256" key="1">
    <source>
        <dbReference type="SAM" id="Phobius"/>
    </source>
</evidence>
<proteinExistence type="predicted"/>
<name>A0A1Q8SRU2_9GAMM</name>
<keyword evidence="1" id="KW-0812">Transmembrane</keyword>
<dbReference type="Pfam" id="PF16074">
    <property type="entry name" value="PilW"/>
    <property type="match status" value="1"/>
</dbReference>